<dbReference type="Pfam" id="PF03413">
    <property type="entry name" value="PepSY"/>
    <property type="match status" value="1"/>
</dbReference>
<evidence type="ECO:0000313" key="2">
    <source>
        <dbReference type="EMBL" id="MBF6225798.1"/>
    </source>
</evidence>
<dbReference type="Gene3D" id="3.10.450.40">
    <property type="match status" value="1"/>
</dbReference>
<proteinExistence type="predicted"/>
<name>A0ABS0C8I4_9NOCA</name>
<dbReference type="RefSeq" id="WP_195033012.1">
    <property type="nucleotide sequence ID" value="NZ_JADLRE010000008.1"/>
</dbReference>
<protein>
    <submittedName>
        <fullName evidence="2">PepSY domain-containing protein</fullName>
    </submittedName>
</protein>
<organism evidence="2 3">
    <name type="scientific">Nocardia abscessus</name>
    <dbReference type="NCBI Taxonomy" id="120957"/>
    <lineage>
        <taxon>Bacteria</taxon>
        <taxon>Bacillati</taxon>
        <taxon>Actinomycetota</taxon>
        <taxon>Actinomycetes</taxon>
        <taxon>Mycobacteriales</taxon>
        <taxon>Nocardiaceae</taxon>
        <taxon>Nocardia</taxon>
    </lineage>
</organism>
<comment type="caution">
    <text evidence="2">The sequence shown here is derived from an EMBL/GenBank/DDBJ whole genome shotgun (WGS) entry which is preliminary data.</text>
</comment>
<keyword evidence="3" id="KW-1185">Reference proteome</keyword>
<feature type="domain" description="PepSY" evidence="1">
    <location>
        <begin position="63"/>
        <end position="121"/>
    </location>
</feature>
<dbReference type="Proteomes" id="UP000807309">
    <property type="component" value="Unassembled WGS sequence"/>
</dbReference>
<dbReference type="InterPro" id="IPR025711">
    <property type="entry name" value="PepSY"/>
</dbReference>
<accession>A0ABS0C8I4</accession>
<gene>
    <name evidence="2" type="ORF">IU470_11870</name>
</gene>
<dbReference type="EMBL" id="JADLRE010000008">
    <property type="protein sequence ID" value="MBF6225798.1"/>
    <property type="molecule type" value="Genomic_DNA"/>
</dbReference>
<sequence length="125" mass="12825">MKATIRRVLPGRRGLLAGAAVAAVLVGGPVALYAATTPQVPGRHAIVASLQDHDWALTAAPTISRQQAIDKALQAVPGSTAVSAELDAEGATTVWEVELRTPDGIEHEVTVDANSGAVLGTVKQD</sequence>
<evidence type="ECO:0000313" key="3">
    <source>
        <dbReference type="Proteomes" id="UP000807309"/>
    </source>
</evidence>
<evidence type="ECO:0000259" key="1">
    <source>
        <dbReference type="Pfam" id="PF03413"/>
    </source>
</evidence>
<reference evidence="2 3" key="1">
    <citation type="submission" date="2020-10" db="EMBL/GenBank/DDBJ databases">
        <title>Identification of Nocardia species via Next-generation sequencing and recognition of intraspecies genetic diversity.</title>
        <authorList>
            <person name="Li P."/>
            <person name="Li P."/>
            <person name="Lu B."/>
        </authorList>
    </citation>
    <scope>NUCLEOTIDE SEQUENCE [LARGE SCALE GENOMIC DNA]</scope>
    <source>
        <strain evidence="2 3">N-11</strain>
    </source>
</reference>